<proteinExistence type="predicted"/>
<gene>
    <name evidence="1" type="ORF">DXC78_04185</name>
</gene>
<organism evidence="1 2">
    <name type="scientific">Faecalicoccus pleomorphus</name>
    <dbReference type="NCBI Taxonomy" id="1323"/>
    <lineage>
        <taxon>Bacteria</taxon>
        <taxon>Bacillati</taxon>
        <taxon>Bacillota</taxon>
        <taxon>Erysipelotrichia</taxon>
        <taxon>Erysipelotrichales</taxon>
        <taxon>Erysipelotrichaceae</taxon>
        <taxon>Faecalicoccus</taxon>
    </lineage>
</organism>
<dbReference type="PANTHER" id="PTHR38733">
    <property type="entry name" value="PROTEIN MCRC"/>
    <property type="match status" value="1"/>
</dbReference>
<dbReference type="Proteomes" id="UP000260721">
    <property type="component" value="Unassembled WGS sequence"/>
</dbReference>
<evidence type="ECO:0000313" key="1">
    <source>
        <dbReference type="EMBL" id="RGD77131.1"/>
    </source>
</evidence>
<sequence>MTEDKGIYIKNIYFMLTYAFGVLKQNNYSQISGEDYDHIYDLLAEILIRGIAKQLKHGLYREYVLKHENLSTVKGKMVINPTIENILNNKKKIFCEYDEYSENNIYNQIIKASILILLTNKDVSKERIKELKKLLLFFSNIDSISVELIPWRKLHYQKSNRNYEMIISICYFVIKSQLLTEENGSHKILGFSDENMSRLYEKFILEYYKTHYSMLNPRARKIPYTSEGKPNDFLPDMITDVYLTYGKKVLIIDAKYYGRTMQEKYSKKSFHSNNYNQIFSYVNHADRNHSGDVNGMLLYAKTNESVTPNDSFQDAGNVYWIRTLDLNKDSKELSNELNEIVNTVFGV</sequence>
<evidence type="ECO:0000313" key="2">
    <source>
        <dbReference type="Proteomes" id="UP000260721"/>
    </source>
</evidence>
<name>A0A3E3E5S7_9FIRM</name>
<dbReference type="Pfam" id="PF10117">
    <property type="entry name" value="McrBC"/>
    <property type="match status" value="1"/>
</dbReference>
<comment type="caution">
    <text evidence="1">The sequence shown here is derived from an EMBL/GenBank/DDBJ whole genome shotgun (WGS) entry which is preliminary data.</text>
</comment>
<dbReference type="RefSeq" id="WP_117445874.1">
    <property type="nucleotide sequence ID" value="NZ_JBFBOW010000011.1"/>
</dbReference>
<dbReference type="AlphaFoldDB" id="A0A3E3E5S7"/>
<dbReference type="PANTHER" id="PTHR38733:SF1">
    <property type="entry name" value="TYPE IV METHYL-DIRECTED RESTRICTION ENZYME ECOKMCRBC"/>
    <property type="match status" value="1"/>
</dbReference>
<keyword evidence="1" id="KW-0540">Nuclease</keyword>
<dbReference type="InterPro" id="IPR019292">
    <property type="entry name" value="McrC"/>
</dbReference>
<accession>A0A3E3E5S7</accession>
<keyword evidence="1" id="KW-0255">Endonuclease</keyword>
<dbReference type="EMBL" id="QUSK01000007">
    <property type="protein sequence ID" value="RGD77131.1"/>
    <property type="molecule type" value="Genomic_DNA"/>
</dbReference>
<protein>
    <submittedName>
        <fullName evidence="1">5-methylcytosine-specific restriction endonuclease system specificity protein McrC</fullName>
    </submittedName>
</protein>
<reference evidence="1 2" key="1">
    <citation type="submission" date="2018-08" db="EMBL/GenBank/DDBJ databases">
        <title>A genome reference for cultivated species of the human gut microbiota.</title>
        <authorList>
            <person name="Zou Y."/>
            <person name="Xue W."/>
            <person name="Luo G."/>
        </authorList>
    </citation>
    <scope>NUCLEOTIDE SEQUENCE [LARGE SCALE GENOMIC DNA]</scope>
    <source>
        <strain evidence="1 2">TF08-11</strain>
    </source>
</reference>
<dbReference type="GO" id="GO:0004519">
    <property type="term" value="F:endonuclease activity"/>
    <property type="evidence" value="ECO:0007669"/>
    <property type="project" value="UniProtKB-KW"/>
</dbReference>
<keyword evidence="1" id="KW-0378">Hydrolase</keyword>